<evidence type="ECO:0000313" key="6">
    <source>
        <dbReference type="Proteomes" id="UP001604336"/>
    </source>
</evidence>
<keyword evidence="6" id="KW-1185">Reference proteome</keyword>
<dbReference type="AlphaFoldDB" id="A0ABD1U2W1"/>
<organism evidence="5 6">
    <name type="scientific">Abeliophyllum distichum</name>
    <dbReference type="NCBI Taxonomy" id="126358"/>
    <lineage>
        <taxon>Eukaryota</taxon>
        <taxon>Viridiplantae</taxon>
        <taxon>Streptophyta</taxon>
        <taxon>Embryophyta</taxon>
        <taxon>Tracheophyta</taxon>
        <taxon>Spermatophyta</taxon>
        <taxon>Magnoliopsida</taxon>
        <taxon>eudicotyledons</taxon>
        <taxon>Gunneridae</taxon>
        <taxon>Pentapetalae</taxon>
        <taxon>asterids</taxon>
        <taxon>lamiids</taxon>
        <taxon>Lamiales</taxon>
        <taxon>Oleaceae</taxon>
        <taxon>Forsythieae</taxon>
        <taxon>Abeliophyllum</taxon>
    </lineage>
</organism>
<evidence type="ECO:0000313" key="5">
    <source>
        <dbReference type="EMBL" id="KAL2519304.1"/>
    </source>
</evidence>
<name>A0ABD1U2W1_9LAMI</name>
<feature type="coiled-coil region" evidence="2">
    <location>
        <begin position="260"/>
        <end position="341"/>
    </location>
</feature>
<sequence>MESLIKQTRARFTGAGKENKEESSSAKDRKIPPQKTQSFREKKRSESWIRRQFSRQTNVDRDFGGDEYPAAVAAAALAIRSLEESRTGDQKKTIHGHDTSLAKMKSKAEDKGNLPELRKGSVKFSDEISKTSLKDTDIKVPISTSESKKMTQKEVGPAPSIKKKPTLNYTDPHNIIIEKKPETASPEKAAEPVPSMGRPPTSADKQLDITGSETPETTERIPDCPPTMQSTNLPVETKMQIPTKPGPGDTKADAWEKAEMARIKERYEKLSTTIQNWETKKKKSKRRLQSIEAELDKKRAKSMQKYHREIKRIEEFAQGAITQAEKNRRNEELKVKEKASKFRSTGKLPATCLCF</sequence>
<dbReference type="EMBL" id="JBFOLK010000004">
    <property type="protein sequence ID" value="KAL2519304.1"/>
    <property type="molecule type" value="Genomic_DNA"/>
</dbReference>
<feature type="region of interest" description="Disordered" evidence="3">
    <location>
        <begin position="139"/>
        <end position="253"/>
    </location>
</feature>
<accession>A0ABD1U2W1</accession>
<feature type="region of interest" description="Disordered" evidence="3">
    <location>
        <begin position="1"/>
        <end position="48"/>
    </location>
</feature>
<dbReference type="Proteomes" id="UP001604336">
    <property type="component" value="Unassembled WGS sequence"/>
</dbReference>
<feature type="compositionally biased region" description="Basic and acidic residues" evidence="3">
    <location>
        <begin position="17"/>
        <end position="31"/>
    </location>
</feature>
<comment type="caution">
    <text evidence="5">The sequence shown here is derived from an EMBL/GenBank/DDBJ whole genome shotgun (WGS) entry which is preliminary data.</text>
</comment>
<dbReference type="PANTHER" id="PTHR31471:SF51">
    <property type="entry name" value="REMORIN FAMILY PROTEIN"/>
    <property type="match status" value="1"/>
</dbReference>
<dbReference type="InterPro" id="IPR005516">
    <property type="entry name" value="Remorin_C"/>
</dbReference>
<evidence type="ECO:0000259" key="4">
    <source>
        <dbReference type="Pfam" id="PF03763"/>
    </source>
</evidence>
<comment type="similarity">
    <text evidence="1">Belongs to the remorin family.</text>
</comment>
<keyword evidence="2" id="KW-0175">Coiled coil</keyword>
<protein>
    <submittedName>
        <fullName evidence="5">Remorin</fullName>
    </submittedName>
</protein>
<evidence type="ECO:0000256" key="1">
    <source>
        <dbReference type="ARBA" id="ARBA00005711"/>
    </source>
</evidence>
<dbReference type="PANTHER" id="PTHR31471">
    <property type="entry name" value="OS02G0116800 PROTEIN"/>
    <property type="match status" value="1"/>
</dbReference>
<reference evidence="6" key="1">
    <citation type="submission" date="2024-07" db="EMBL/GenBank/DDBJ databases">
        <title>Two chromosome-level genome assemblies of Korean endemic species Abeliophyllum distichum and Forsythia ovata (Oleaceae).</title>
        <authorList>
            <person name="Jang H."/>
        </authorList>
    </citation>
    <scope>NUCLEOTIDE SEQUENCE [LARGE SCALE GENOMIC DNA]</scope>
</reference>
<feature type="compositionally biased region" description="Basic and acidic residues" evidence="3">
    <location>
        <begin position="38"/>
        <end position="48"/>
    </location>
</feature>
<feature type="domain" description="Remorin C-terminal" evidence="4">
    <location>
        <begin position="250"/>
        <end position="350"/>
    </location>
</feature>
<evidence type="ECO:0000256" key="2">
    <source>
        <dbReference type="SAM" id="Coils"/>
    </source>
</evidence>
<gene>
    <name evidence="5" type="ORF">Adt_15551</name>
</gene>
<dbReference type="Pfam" id="PF03763">
    <property type="entry name" value="Remorin_C"/>
    <property type="match status" value="1"/>
</dbReference>
<feature type="region of interest" description="Disordered" evidence="3">
    <location>
        <begin position="83"/>
        <end position="116"/>
    </location>
</feature>
<evidence type="ECO:0000256" key="3">
    <source>
        <dbReference type="SAM" id="MobiDB-lite"/>
    </source>
</evidence>
<proteinExistence type="inferred from homology"/>